<dbReference type="OrthoDB" id="2163491at2759"/>
<evidence type="ECO:0000313" key="4">
    <source>
        <dbReference type="Proteomes" id="UP000311382"/>
    </source>
</evidence>
<feature type="compositionally biased region" description="Basic residues" evidence="1">
    <location>
        <begin position="338"/>
        <end position="347"/>
    </location>
</feature>
<evidence type="ECO:0000313" key="3">
    <source>
        <dbReference type="EMBL" id="TNY24460.1"/>
    </source>
</evidence>
<dbReference type="STRING" id="5288.A0A5C5G5U5"/>
<dbReference type="InterPro" id="IPR037151">
    <property type="entry name" value="AlkB-like_sf"/>
</dbReference>
<gene>
    <name evidence="3" type="ORF">DMC30DRAFT_386489</name>
</gene>
<reference evidence="3 4" key="1">
    <citation type="submission" date="2019-03" db="EMBL/GenBank/DDBJ databases">
        <title>Rhodosporidium diobovatum UCD-FST 08-225 genome sequencing, assembly, and annotation.</title>
        <authorList>
            <person name="Fakankun I.U."/>
            <person name="Fristensky B."/>
            <person name="Levin D.B."/>
        </authorList>
    </citation>
    <scope>NUCLEOTIDE SEQUENCE [LARGE SCALE GENOMIC DNA]</scope>
    <source>
        <strain evidence="3 4">UCD-FST 08-225</strain>
    </source>
</reference>
<feature type="region of interest" description="Disordered" evidence="1">
    <location>
        <begin position="809"/>
        <end position="852"/>
    </location>
</feature>
<feature type="compositionally biased region" description="Polar residues" evidence="1">
    <location>
        <begin position="45"/>
        <end position="73"/>
    </location>
</feature>
<feature type="region of interest" description="Disordered" evidence="1">
    <location>
        <begin position="1193"/>
        <end position="1231"/>
    </location>
</feature>
<feature type="compositionally biased region" description="Acidic residues" evidence="1">
    <location>
        <begin position="1204"/>
        <end position="1217"/>
    </location>
</feature>
<feature type="region of interest" description="Disordered" evidence="1">
    <location>
        <begin position="240"/>
        <end position="445"/>
    </location>
</feature>
<protein>
    <recommendedName>
        <fullName evidence="2">Alpha-ketoglutarate-dependent dioxygenase AlkB-like domain-containing protein</fullName>
    </recommendedName>
</protein>
<evidence type="ECO:0000259" key="2">
    <source>
        <dbReference type="Pfam" id="PF13532"/>
    </source>
</evidence>
<feature type="domain" description="Alpha-ketoglutarate-dependent dioxygenase AlkB-like" evidence="2">
    <location>
        <begin position="1083"/>
        <end position="1261"/>
    </location>
</feature>
<sequence>MSDAGAESDSSELTDLDALEEAWHLTPASSPLQLALQPEAPGDNGSLSSSGACTRRSSAATTSHDAPASQTTPLKHRSTAHPALAPSSPPDLSRLLSTPATRRRSLASATANSSTSKRRRSEESAPGEGNRRDRDHSRRADEGRAAPTRKRASRGRAGGEGDPSEAVELSLVPLGPLQGRSKGKGVLPRSEQVPRGAAPKQVQRPKRPPRISRELCSLRGDYFSVEPGAADGLRKSRLAARAVAPPPVVAERVQGTAKARSSQKKRPSEGPAATSTMLNDQAAAGAPRPSPVKTALVAPAGRPARPTPSPPQPLARKTTSAVAEAGRSSGAPVAAARPAKRACKPTKRYVDEIDEQQLLKQRPSQPEPRSAPPPPPPPPPSPPSQQKVQLPGLKETGLDVFAKDPVEGFLTRAPLGNTGSPARAMVGPSPTPVLVQPQDPELGRPQVTLPAILPALPLPAGVGVSAPVVGPSRAPLPPPPASQKQVAPPKSAPPRKSAKRTPADPTSKPPKPPKPLKATKPRARHPALDSRASWVPVERDLRITAAGKPPIWCMGRQELCESLEYFRSYQGGHYDSQERCLGYLLDGFPSPSDACAARGKVIISHGGGCSEVLAVGGARLRANQTRDGTRVRALTNCMRTRTPVVLLAGAMYEHFPKLKDMGEGGVRYAVLGHYIVTDIWAEGEPVEGDKDNKHFVRFKVRFEWLASQGEPWFTDVIGKDPSTPNFEATGSASTPSTAPRLDCASAAPASASDKLLNVDLPPAPILVPPSPAPVASIAASALANLHFKRLAPTPSIASVVARIAADGAGSDMDISSDSEASPAPPHSPWSDHTADSGFVDVTSPPGEKREHESVTCGTCAASYKRVYCEEVECYNEVCDKFFKVDGRMPVPGSLTYRPSLLTLTPSPPSSDVVPQPLAPRTLQSLNGASQISDYTFLAWRGFGCSACGRLSSRGEWSRLVCAGCGAETDATARIFRAVELEGKSKGHAPELGPSFLLAPYGATRLGDARGYEGYTVDLSPADGSGGTAKVHHFWPITASAIKEGDRLFEEYQGLEAGRLFRRNKLARHAATGALLCQQFTFNAGERYSHAVSMATYPFPPLPTASSATHTDKASEACAPECARDARDYLETVVRSVVGEHPETNFNEILSVAYMTGGKMNYHDDGERGLGQFVASVSLGSDAIMSFRSKAAKKPRRAAAKAGDEVDADADADDEGDDGASGKKNKGNKSRVVLKARLKHGHVLIMEGAGMQKLYEHKVEPEGLRFGGSLIYSALSSASTSR</sequence>
<feature type="compositionally biased region" description="Basic and acidic residues" evidence="1">
    <location>
        <begin position="129"/>
        <end position="144"/>
    </location>
</feature>
<dbReference type="Proteomes" id="UP000311382">
    <property type="component" value="Unassembled WGS sequence"/>
</dbReference>
<dbReference type="Gene3D" id="2.60.120.590">
    <property type="entry name" value="Alpha-ketoglutarate-dependent dioxygenase AlkB-like"/>
    <property type="match status" value="1"/>
</dbReference>
<organism evidence="3 4">
    <name type="scientific">Rhodotorula diobovata</name>
    <dbReference type="NCBI Taxonomy" id="5288"/>
    <lineage>
        <taxon>Eukaryota</taxon>
        <taxon>Fungi</taxon>
        <taxon>Dikarya</taxon>
        <taxon>Basidiomycota</taxon>
        <taxon>Pucciniomycotina</taxon>
        <taxon>Microbotryomycetes</taxon>
        <taxon>Sporidiobolales</taxon>
        <taxon>Sporidiobolaceae</taxon>
        <taxon>Rhodotorula</taxon>
    </lineage>
</organism>
<feature type="compositionally biased region" description="Acidic residues" evidence="1">
    <location>
        <begin position="9"/>
        <end position="20"/>
    </location>
</feature>
<dbReference type="EMBL" id="SOZI01000002">
    <property type="protein sequence ID" value="TNY24460.1"/>
    <property type="molecule type" value="Genomic_DNA"/>
</dbReference>
<feature type="compositionally biased region" description="Pro residues" evidence="1">
    <location>
        <begin position="365"/>
        <end position="383"/>
    </location>
</feature>
<feature type="region of interest" description="Disordered" evidence="1">
    <location>
        <begin position="471"/>
        <end position="530"/>
    </location>
</feature>
<keyword evidence="4" id="KW-1185">Reference proteome</keyword>
<evidence type="ECO:0000256" key="1">
    <source>
        <dbReference type="SAM" id="MobiDB-lite"/>
    </source>
</evidence>
<feature type="region of interest" description="Disordered" evidence="1">
    <location>
        <begin position="1"/>
        <end position="213"/>
    </location>
</feature>
<feature type="compositionally biased region" description="Basic residues" evidence="1">
    <location>
        <begin position="1222"/>
        <end position="1231"/>
    </location>
</feature>
<dbReference type="InterPro" id="IPR027450">
    <property type="entry name" value="AlkB-like"/>
</dbReference>
<dbReference type="SUPFAM" id="SSF51197">
    <property type="entry name" value="Clavaminate synthase-like"/>
    <property type="match status" value="1"/>
</dbReference>
<proteinExistence type="predicted"/>
<accession>A0A5C5G5U5</accession>
<dbReference type="Pfam" id="PF13532">
    <property type="entry name" value="2OG-FeII_Oxy_2"/>
    <property type="match status" value="1"/>
</dbReference>
<name>A0A5C5G5U5_9BASI</name>
<comment type="caution">
    <text evidence="3">The sequence shown here is derived from an EMBL/GenBank/DDBJ whole genome shotgun (WGS) entry which is preliminary data.</text>
</comment>
<feature type="compositionally biased region" description="Low complexity" evidence="1">
    <location>
        <begin position="82"/>
        <end position="115"/>
    </location>
</feature>